<dbReference type="InterPro" id="IPR000014">
    <property type="entry name" value="PAS"/>
</dbReference>
<dbReference type="CDD" id="cd00082">
    <property type="entry name" value="HisKA"/>
    <property type="match status" value="1"/>
</dbReference>
<organism evidence="21 22">
    <name type="scientific">Acidihalobacter aeolianus</name>
    <dbReference type="NCBI Taxonomy" id="2792603"/>
    <lineage>
        <taxon>Bacteria</taxon>
        <taxon>Pseudomonadati</taxon>
        <taxon>Pseudomonadota</taxon>
        <taxon>Gammaproteobacteria</taxon>
        <taxon>Chromatiales</taxon>
        <taxon>Ectothiorhodospiraceae</taxon>
        <taxon>Acidihalobacter</taxon>
    </lineage>
</organism>
<dbReference type="GO" id="GO:0005886">
    <property type="term" value="C:plasma membrane"/>
    <property type="evidence" value="ECO:0007669"/>
    <property type="project" value="UniProtKB-SubCell"/>
</dbReference>
<keyword evidence="10 18" id="KW-0812">Transmembrane</keyword>
<dbReference type="KEGG" id="aaeo:BJI67_12220"/>
<dbReference type="Gene3D" id="3.30.565.10">
    <property type="entry name" value="Histidine kinase-like ATPase, C-terminal domain"/>
    <property type="match status" value="1"/>
</dbReference>
<sequence length="441" mass="49334">MTRAWLAELGRVALILLAALVLGLIAGQLVWMLFAGLLFALGFHLYQLYRVHRWITQAEDRDNPPDAMGVWGELVDSLYRFGKRHRKRKERLASLLDRFNEFTSAMPDATVVIGPNNEIRWLNEAATALLGLNSPQDMGVRLTNLIRHPDFIAYLSGGDYHEPLELTSPVHDDVRLSVRIVPFGNHERLLAARDISYLYRIEQMRRDFVANVSHELRTPLTVLMGYLETFVDMEEEFPPPLQRSLSHMQGQATRMQGIIEDLLMLSRLDGEGPHASEQSAVAIPGLVSALREDAQALSAGGHKIDAEIDETLWLRGDAKELHSAFANLVSNAVRYTPQGGKIVLRWTSDGAGATFEVRDSGIGIDPEHIPRLTERFYRVNKDRSRDTGGTGLGLAIVKHVMQRHGARLIIRSKPGEGSVFVCLFPPARVVRKTQEVQTAST</sequence>
<keyword evidence="8" id="KW-0592">Phosphate transport</keyword>
<dbReference type="Pfam" id="PF02518">
    <property type="entry name" value="HATPase_c"/>
    <property type="match status" value="1"/>
</dbReference>
<dbReference type="GO" id="GO:0004721">
    <property type="term" value="F:phosphoprotein phosphatase activity"/>
    <property type="evidence" value="ECO:0007669"/>
    <property type="project" value="InterPro"/>
</dbReference>
<dbReference type="CDD" id="cd00130">
    <property type="entry name" value="PAS"/>
    <property type="match status" value="1"/>
</dbReference>
<reference evidence="21 22" key="1">
    <citation type="submission" date="2016-09" db="EMBL/GenBank/DDBJ databases">
        <title>Acidihalobacter prosperus V6 (DSM14174).</title>
        <authorList>
            <person name="Khaleque H.N."/>
            <person name="Ramsay J.P."/>
            <person name="Murphy R.J.T."/>
            <person name="Kaksonen A.H."/>
            <person name="Boxall N.J."/>
            <person name="Watkin E.L.J."/>
        </authorList>
    </citation>
    <scope>NUCLEOTIDE SEQUENCE [LARGE SCALE GENOMIC DNA]</scope>
    <source>
        <strain evidence="21 22">V6</strain>
    </source>
</reference>
<evidence type="ECO:0000256" key="1">
    <source>
        <dbReference type="ARBA" id="ARBA00000085"/>
    </source>
</evidence>
<evidence type="ECO:0000256" key="16">
    <source>
        <dbReference type="ARBA" id="ARBA00023136"/>
    </source>
</evidence>
<dbReference type="InterPro" id="IPR003661">
    <property type="entry name" value="HisK_dim/P_dom"/>
</dbReference>
<dbReference type="Gene3D" id="1.10.287.130">
    <property type="match status" value="1"/>
</dbReference>
<dbReference type="GO" id="GO:0000155">
    <property type="term" value="F:phosphorelay sensor kinase activity"/>
    <property type="evidence" value="ECO:0007669"/>
    <property type="project" value="InterPro"/>
</dbReference>
<keyword evidence="15" id="KW-0902">Two-component regulatory system</keyword>
<dbReference type="FunFam" id="3.30.565.10:FF:000006">
    <property type="entry name" value="Sensor histidine kinase WalK"/>
    <property type="match status" value="1"/>
</dbReference>
<evidence type="ECO:0000256" key="11">
    <source>
        <dbReference type="ARBA" id="ARBA00022741"/>
    </source>
</evidence>
<keyword evidence="9" id="KW-0808">Transferase</keyword>
<dbReference type="Proteomes" id="UP000095342">
    <property type="component" value="Chromosome"/>
</dbReference>
<dbReference type="InterPro" id="IPR005467">
    <property type="entry name" value="His_kinase_dom"/>
</dbReference>
<dbReference type="PANTHER" id="PTHR45453">
    <property type="entry name" value="PHOSPHATE REGULON SENSOR PROTEIN PHOR"/>
    <property type="match status" value="1"/>
</dbReference>
<dbReference type="InterPro" id="IPR050351">
    <property type="entry name" value="BphY/WalK/GraS-like"/>
</dbReference>
<evidence type="ECO:0000256" key="10">
    <source>
        <dbReference type="ARBA" id="ARBA00022692"/>
    </source>
</evidence>
<dbReference type="EMBL" id="CP017448">
    <property type="protein sequence ID" value="AOV17717.1"/>
    <property type="molecule type" value="Genomic_DNA"/>
</dbReference>
<feature type="domain" description="Histidine kinase" evidence="19">
    <location>
        <begin position="211"/>
        <end position="428"/>
    </location>
</feature>
<evidence type="ECO:0000256" key="4">
    <source>
        <dbReference type="ARBA" id="ARBA00019665"/>
    </source>
</evidence>
<comment type="catalytic activity">
    <reaction evidence="1">
        <text>ATP + protein L-histidine = ADP + protein N-phospho-L-histidine.</text>
        <dbReference type="EC" id="2.7.13.3"/>
    </reaction>
</comment>
<evidence type="ECO:0000256" key="3">
    <source>
        <dbReference type="ARBA" id="ARBA00012438"/>
    </source>
</evidence>
<dbReference type="InterPro" id="IPR036890">
    <property type="entry name" value="HATPase_C_sf"/>
</dbReference>
<dbReference type="PROSITE" id="PS50112">
    <property type="entry name" value="PAS"/>
    <property type="match status" value="1"/>
</dbReference>
<dbReference type="FunFam" id="1.10.287.130:FF:000008">
    <property type="entry name" value="Two-component sensor histidine kinase"/>
    <property type="match status" value="1"/>
</dbReference>
<dbReference type="SMART" id="SM00388">
    <property type="entry name" value="HisKA"/>
    <property type="match status" value="1"/>
</dbReference>
<keyword evidence="5" id="KW-0813">Transport</keyword>
<evidence type="ECO:0000256" key="6">
    <source>
        <dbReference type="ARBA" id="ARBA00022475"/>
    </source>
</evidence>
<feature type="transmembrane region" description="Helical" evidence="18">
    <location>
        <begin position="12"/>
        <end position="43"/>
    </location>
</feature>
<keyword evidence="22" id="KW-1185">Reference proteome</keyword>
<keyword evidence="12 21" id="KW-0418">Kinase</keyword>
<dbReference type="Gene3D" id="3.30.450.20">
    <property type="entry name" value="PAS domain"/>
    <property type="match status" value="1"/>
</dbReference>
<evidence type="ECO:0000259" key="19">
    <source>
        <dbReference type="PROSITE" id="PS50109"/>
    </source>
</evidence>
<dbReference type="SUPFAM" id="SSF47384">
    <property type="entry name" value="Homodimeric domain of signal transducing histidine kinase"/>
    <property type="match status" value="1"/>
</dbReference>
<dbReference type="InterPro" id="IPR021766">
    <property type="entry name" value="PhoR_N"/>
</dbReference>
<dbReference type="SUPFAM" id="SSF55874">
    <property type="entry name" value="ATPase domain of HSP90 chaperone/DNA topoisomerase II/histidine kinase"/>
    <property type="match status" value="1"/>
</dbReference>
<dbReference type="Pfam" id="PF11808">
    <property type="entry name" value="PhoR"/>
    <property type="match status" value="1"/>
</dbReference>
<evidence type="ECO:0000256" key="14">
    <source>
        <dbReference type="ARBA" id="ARBA00022989"/>
    </source>
</evidence>
<dbReference type="GO" id="GO:0016036">
    <property type="term" value="P:cellular response to phosphate starvation"/>
    <property type="evidence" value="ECO:0007669"/>
    <property type="project" value="TreeGrafter"/>
</dbReference>
<keyword evidence="7" id="KW-0597">Phosphoprotein</keyword>
<evidence type="ECO:0000256" key="7">
    <source>
        <dbReference type="ARBA" id="ARBA00022553"/>
    </source>
</evidence>
<dbReference type="Pfam" id="PF00512">
    <property type="entry name" value="HisKA"/>
    <property type="match status" value="1"/>
</dbReference>
<dbReference type="InterPro" id="IPR036097">
    <property type="entry name" value="HisK_dim/P_sf"/>
</dbReference>
<keyword evidence="6" id="KW-1003">Cell membrane</keyword>
<comment type="subcellular location">
    <subcellularLocation>
        <location evidence="2">Cell membrane</location>
    </subcellularLocation>
</comment>
<dbReference type="GO" id="GO:0006817">
    <property type="term" value="P:phosphate ion transport"/>
    <property type="evidence" value="ECO:0007669"/>
    <property type="project" value="UniProtKB-KW"/>
</dbReference>
<proteinExistence type="predicted"/>
<keyword evidence="14 18" id="KW-1133">Transmembrane helix</keyword>
<evidence type="ECO:0000256" key="5">
    <source>
        <dbReference type="ARBA" id="ARBA00022448"/>
    </source>
</evidence>
<evidence type="ECO:0000256" key="9">
    <source>
        <dbReference type="ARBA" id="ARBA00022679"/>
    </source>
</evidence>
<evidence type="ECO:0000259" key="20">
    <source>
        <dbReference type="PROSITE" id="PS50112"/>
    </source>
</evidence>
<evidence type="ECO:0000256" key="18">
    <source>
        <dbReference type="SAM" id="Phobius"/>
    </source>
</evidence>
<dbReference type="SMART" id="SM00387">
    <property type="entry name" value="HATPase_c"/>
    <property type="match status" value="1"/>
</dbReference>
<dbReference type="NCBIfam" id="NF008235">
    <property type="entry name" value="PRK11006.1"/>
    <property type="match status" value="1"/>
</dbReference>
<evidence type="ECO:0000256" key="12">
    <source>
        <dbReference type="ARBA" id="ARBA00022777"/>
    </source>
</evidence>
<dbReference type="InterPro" id="IPR014310">
    <property type="entry name" value="Sig_transdc_His_kinase_PhoR"/>
</dbReference>
<protein>
    <recommendedName>
        <fullName evidence="4">Phosphate regulon sensor protein PhoR</fullName>
        <ecNumber evidence="3">2.7.13.3</ecNumber>
    </recommendedName>
</protein>
<dbReference type="SUPFAM" id="SSF55785">
    <property type="entry name" value="PYP-like sensor domain (PAS domain)"/>
    <property type="match status" value="1"/>
</dbReference>
<dbReference type="PANTHER" id="PTHR45453:SF1">
    <property type="entry name" value="PHOSPHATE REGULON SENSOR PROTEIN PHOR"/>
    <property type="match status" value="1"/>
</dbReference>
<evidence type="ECO:0000313" key="21">
    <source>
        <dbReference type="EMBL" id="AOV17717.1"/>
    </source>
</evidence>
<dbReference type="InterPro" id="IPR003594">
    <property type="entry name" value="HATPase_dom"/>
</dbReference>
<dbReference type="InterPro" id="IPR035965">
    <property type="entry name" value="PAS-like_dom_sf"/>
</dbReference>
<keyword evidence="16 18" id="KW-0472">Membrane</keyword>
<accession>A0A1D8K9V3</accession>
<evidence type="ECO:0000313" key="22">
    <source>
        <dbReference type="Proteomes" id="UP000095342"/>
    </source>
</evidence>
<evidence type="ECO:0000256" key="15">
    <source>
        <dbReference type="ARBA" id="ARBA00023012"/>
    </source>
</evidence>
<evidence type="ECO:0000256" key="2">
    <source>
        <dbReference type="ARBA" id="ARBA00004236"/>
    </source>
</evidence>
<dbReference type="PRINTS" id="PR00344">
    <property type="entry name" value="BCTRLSENSOR"/>
</dbReference>
<dbReference type="EC" id="2.7.13.3" evidence="3"/>
<name>A0A1D8K9V3_9GAMM</name>
<keyword evidence="13" id="KW-0067">ATP-binding</keyword>
<comment type="function">
    <text evidence="17">Member of the two-component regulatory system PhoR/PhoB involved in the phosphate regulon genes expression. PhoR may function as a membrane-associated protein kinase that phosphorylates PhoB in response to environmental signals.</text>
</comment>
<dbReference type="AlphaFoldDB" id="A0A1D8K9V3"/>
<keyword evidence="11" id="KW-0547">Nucleotide-binding</keyword>
<evidence type="ECO:0000256" key="13">
    <source>
        <dbReference type="ARBA" id="ARBA00022840"/>
    </source>
</evidence>
<dbReference type="InterPro" id="IPR004358">
    <property type="entry name" value="Sig_transdc_His_kin-like_C"/>
</dbReference>
<dbReference type="PROSITE" id="PS50109">
    <property type="entry name" value="HIS_KIN"/>
    <property type="match status" value="1"/>
</dbReference>
<dbReference type="NCBIfam" id="TIGR02966">
    <property type="entry name" value="phoR_proteo"/>
    <property type="match status" value="1"/>
</dbReference>
<dbReference type="GO" id="GO:0005524">
    <property type="term" value="F:ATP binding"/>
    <property type="evidence" value="ECO:0007669"/>
    <property type="project" value="UniProtKB-KW"/>
</dbReference>
<evidence type="ECO:0000256" key="17">
    <source>
        <dbReference type="ARBA" id="ARBA00025207"/>
    </source>
</evidence>
<gene>
    <name evidence="21" type="ORF">BJI67_12220</name>
</gene>
<evidence type="ECO:0000256" key="8">
    <source>
        <dbReference type="ARBA" id="ARBA00022592"/>
    </source>
</evidence>
<dbReference type="RefSeq" id="WP_070073255.1">
    <property type="nucleotide sequence ID" value="NZ_CP017448.1"/>
</dbReference>
<feature type="domain" description="PAS" evidence="20">
    <location>
        <begin position="88"/>
        <end position="150"/>
    </location>
</feature>